<proteinExistence type="predicted"/>
<evidence type="ECO:0000313" key="3">
    <source>
        <dbReference type="Proteomes" id="UP000015455"/>
    </source>
</evidence>
<organism evidence="2 3">
    <name type="scientific">Thauera terpenica 58Eu</name>
    <dbReference type="NCBI Taxonomy" id="1348657"/>
    <lineage>
        <taxon>Bacteria</taxon>
        <taxon>Pseudomonadati</taxon>
        <taxon>Pseudomonadota</taxon>
        <taxon>Betaproteobacteria</taxon>
        <taxon>Rhodocyclales</taxon>
        <taxon>Zoogloeaceae</taxon>
        <taxon>Thauera</taxon>
    </lineage>
</organism>
<keyword evidence="1" id="KW-0732">Signal</keyword>
<dbReference type="STRING" id="1348657.M622_16855"/>
<dbReference type="PATRIC" id="fig|1348657.5.peg.2458"/>
<sequence length="246" mass="26463">MLGLLVLALLGVPSLAQARSPQALEPAAVRAEHRIEEQAESTVSICYNYGCVREEEVRFRAATLTRLVARFADAQTAEEERAVLGEALGRLYRVAAIQTPIAADRGGNLLDDGANGRMDCIDHSTSSTRLLRLLEARGALRFHRVLEPVRRTRFIFQHFSAAIEELSCAERSVRVAPEPAPGEVSTEALAHGPCAEAGLIIEDAGGADAASPGARYVVDSWFVDNGEPAVVLPLAEWLNGEGPNVQ</sequence>
<evidence type="ECO:0000313" key="2">
    <source>
        <dbReference type="EMBL" id="EPZ15087.1"/>
    </source>
</evidence>
<dbReference type="EMBL" id="ATJV01000062">
    <property type="protein sequence ID" value="EPZ15087.1"/>
    <property type="molecule type" value="Genomic_DNA"/>
</dbReference>
<dbReference type="eggNOG" id="ENOG50308Y1">
    <property type="taxonomic scope" value="Bacteria"/>
</dbReference>
<dbReference type="Proteomes" id="UP000015455">
    <property type="component" value="Unassembled WGS sequence"/>
</dbReference>
<keyword evidence="3" id="KW-1185">Reference proteome</keyword>
<comment type="caution">
    <text evidence="2">The sequence shown here is derived from an EMBL/GenBank/DDBJ whole genome shotgun (WGS) entry which is preliminary data.</text>
</comment>
<evidence type="ECO:0000256" key="1">
    <source>
        <dbReference type="SAM" id="SignalP"/>
    </source>
</evidence>
<accession>S9ZNN3</accession>
<dbReference type="RefSeq" id="WP_021249868.1">
    <property type="nucleotide sequence ID" value="NZ_ATJV01000062.1"/>
</dbReference>
<feature type="chain" id="PRO_5004560524" evidence="1">
    <location>
        <begin position="19"/>
        <end position="246"/>
    </location>
</feature>
<feature type="signal peptide" evidence="1">
    <location>
        <begin position="1"/>
        <end position="18"/>
    </location>
</feature>
<reference evidence="2 3" key="1">
    <citation type="submission" date="2013-06" db="EMBL/GenBank/DDBJ databases">
        <title>Draft genome sequence of Thauera terpenica.</title>
        <authorList>
            <person name="Liu B."/>
            <person name="Frostegard A.H."/>
            <person name="Shapleigh J.P."/>
        </authorList>
    </citation>
    <scope>NUCLEOTIDE SEQUENCE [LARGE SCALE GENOMIC DNA]</scope>
    <source>
        <strain evidence="2 3">58Eu</strain>
    </source>
</reference>
<protein>
    <submittedName>
        <fullName evidence="2">Uncharacterized protein</fullName>
    </submittedName>
</protein>
<gene>
    <name evidence="2" type="ORF">M622_16855</name>
</gene>
<dbReference type="AlphaFoldDB" id="S9ZNN3"/>
<name>S9ZNN3_9RHOO</name>